<name>A0ACC0H410_9ERIC</name>
<reference evidence="1 2" key="1">
    <citation type="journal article" date="2022" name="Plant J.">
        <title>Chromosome-level genome of Camellia lanceoleosa provides a valuable resource for understanding genome evolution and self-incompatibility.</title>
        <authorList>
            <person name="Gong W."/>
            <person name="Xiao S."/>
            <person name="Wang L."/>
            <person name="Liao Z."/>
            <person name="Chang Y."/>
            <person name="Mo W."/>
            <person name="Hu G."/>
            <person name="Li W."/>
            <person name="Zhao G."/>
            <person name="Zhu H."/>
            <person name="Hu X."/>
            <person name="Ji K."/>
            <person name="Xiang X."/>
            <person name="Song Q."/>
            <person name="Yuan D."/>
            <person name="Jin S."/>
            <person name="Zhang L."/>
        </authorList>
    </citation>
    <scope>NUCLEOTIDE SEQUENCE [LARGE SCALE GENOMIC DNA]</scope>
    <source>
        <strain evidence="1">SQ_2022a</strain>
    </source>
</reference>
<accession>A0ACC0H410</accession>
<sequence length="191" mass="21621">MLSASTIRGLNASNHRLSSWPLSLSLSHSPIQIPNPKPKQLRLSLLLSLSSFRLLSTLSSSHPSRRCTILSIVFINPPKPSSLHRRHQITRAIVGALDSHHLLEKHLSLSLVQVSDHLTYHNKNCSRCQRRLTIWISETERNKTNYFTHVITVAVSLDGVCQQIEVMELEDSLKEKCKWTMCTSTMTSSNM</sequence>
<organism evidence="1 2">
    <name type="scientific">Camellia lanceoleosa</name>
    <dbReference type="NCBI Taxonomy" id="1840588"/>
    <lineage>
        <taxon>Eukaryota</taxon>
        <taxon>Viridiplantae</taxon>
        <taxon>Streptophyta</taxon>
        <taxon>Embryophyta</taxon>
        <taxon>Tracheophyta</taxon>
        <taxon>Spermatophyta</taxon>
        <taxon>Magnoliopsida</taxon>
        <taxon>eudicotyledons</taxon>
        <taxon>Gunneridae</taxon>
        <taxon>Pentapetalae</taxon>
        <taxon>asterids</taxon>
        <taxon>Ericales</taxon>
        <taxon>Theaceae</taxon>
        <taxon>Camellia</taxon>
    </lineage>
</organism>
<comment type="caution">
    <text evidence="1">The sequence shown here is derived from an EMBL/GenBank/DDBJ whole genome shotgun (WGS) entry which is preliminary data.</text>
</comment>
<dbReference type="EMBL" id="CM045764">
    <property type="protein sequence ID" value="KAI8007543.1"/>
    <property type="molecule type" value="Genomic_DNA"/>
</dbReference>
<evidence type="ECO:0000313" key="1">
    <source>
        <dbReference type="EMBL" id="KAI8007543.1"/>
    </source>
</evidence>
<gene>
    <name evidence="1" type="ORF">LOK49_LG07G00929</name>
</gene>
<dbReference type="Proteomes" id="UP001060215">
    <property type="component" value="Chromosome 7"/>
</dbReference>
<keyword evidence="2" id="KW-1185">Reference proteome</keyword>
<proteinExistence type="predicted"/>
<evidence type="ECO:0000313" key="2">
    <source>
        <dbReference type="Proteomes" id="UP001060215"/>
    </source>
</evidence>
<protein>
    <submittedName>
        <fullName evidence="1">Uncharacterized protein</fullName>
    </submittedName>
</protein>